<gene>
    <name evidence="1" type="ORF">AH68_08705</name>
</gene>
<accession>A0A0A7I5K0</accession>
<evidence type="ECO:0000313" key="2">
    <source>
        <dbReference type="Proteomes" id="UP000030625"/>
    </source>
</evidence>
<dbReference type="KEGG" id="bka:AH68_08705"/>
<protein>
    <recommendedName>
        <fullName evidence="3">Abi-like protein</fullName>
    </recommendedName>
</protein>
<name>A0A0A7I5K0_9BIFI</name>
<proteinExistence type="predicted"/>
<dbReference type="AlphaFoldDB" id="A0A0A7I5K0"/>
<dbReference type="STRING" id="1447716.AH68_08705"/>
<organism evidence="1 2">
    <name type="scientific">Bifidobacterium catenulatum PV20-2</name>
    <dbReference type="NCBI Taxonomy" id="1447716"/>
    <lineage>
        <taxon>Bacteria</taxon>
        <taxon>Bacillati</taxon>
        <taxon>Actinomycetota</taxon>
        <taxon>Actinomycetes</taxon>
        <taxon>Bifidobacteriales</taxon>
        <taxon>Bifidobacteriaceae</taxon>
        <taxon>Bifidobacterium</taxon>
    </lineage>
</organism>
<dbReference type="Pfam" id="PF07751">
    <property type="entry name" value="Abi_2"/>
    <property type="match status" value="1"/>
</dbReference>
<dbReference type="HOGENOM" id="CLU_064892_1_0_11"/>
<reference evidence="1 2" key="1">
    <citation type="journal article" date="2015" name="Genome Announc.">
        <title>Complete and Assembled Genome Sequence of Bifidobacterium kashiwanohense PV20-2, Isolated from the Feces of an Anemic Kenyan Infant.</title>
        <authorList>
            <person name="Vazquez-Gutierrez P."/>
            <person name="Lacroix C."/>
            <person name="Chassard C."/>
            <person name="Klumpp J."/>
            <person name="Jans C."/>
            <person name="Stevens M.J."/>
        </authorList>
    </citation>
    <scope>NUCLEOTIDE SEQUENCE [LARGE SCALE GENOMIC DNA]</scope>
    <source>
        <strain evidence="1 2">PV20-2</strain>
    </source>
</reference>
<dbReference type="EMBL" id="CP007456">
    <property type="protein sequence ID" value="AIZ15508.1"/>
    <property type="molecule type" value="Genomic_DNA"/>
</dbReference>
<sequence>MRSASNVSASKNRIALNTKEQCDLLESHGVEFKLCSKAEAESFLRNNTYFFKIKAFDKNFKRDQQGNYSKLDFAYLKDISTIDFKLRMLILRMTGDIEHALRIRFNNLISRVQEDGYQVIADYEKDQNLYYAKHGRSFVPEDDYKKSVYTEGMINKYLDQKPVWLFWETCTLNSLIRCYSSFLEHRKFYDMTYSLLYGVRLFRNAASHHNCLLIPPAATIKKTKVLDSLMPIFLTTDNPAREKTLYLAQSDPLIHDLSCILLSHINLVKSAGMRRYTEDQAASVLRRIDEHAAWYKDPQSGCDYLLDQFAAIKLFAIGIYQIQQEVRFRQTVRNAIKTENRAYPRTRTPWTTSSFKESPEPSHQCLVHWKL</sequence>
<dbReference type="Proteomes" id="UP000030625">
    <property type="component" value="Chromosome"/>
</dbReference>
<evidence type="ECO:0008006" key="3">
    <source>
        <dbReference type="Google" id="ProtNLM"/>
    </source>
</evidence>
<evidence type="ECO:0000313" key="1">
    <source>
        <dbReference type="EMBL" id="AIZ15508.1"/>
    </source>
</evidence>
<dbReference type="InterPro" id="IPR011664">
    <property type="entry name" value="Abi_system_AbiD/AbiF-like"/>
</dbReference>